<keyword evidence="1" id="KW-0472">Membrane</keyword>
<accession>A0A5Q2RPB2</accession>
<evidence type="ECO:0000256" key="1">
    <source>
        <dbReference type="SAM" id="Phobius"/>
    </source>
</evidence>
<keyword evidence="3" id="KW-1185">Reference proteome</keyword>
<sequence length="231" mass="23993">MDDHAPQGRPPRRTPPALFLLALSAVAVVAAIAVAVVVGGDDDAPNDAAGSGGEAASPTVQSLPPECENLHAGHGIAMWNSAMADEMTTAGCPFPYEPFIPPMEGGEEDPSIDAPFEPRLYADIWQMLSDADLGLCQVTTLPEDSVDGLVFGFRYVAGAAGCPELEGDVALEVREYATRAWRDARAHDAEAPRTFVLGRWVIGVAPTGEGGETAVRAVAEGLGGLGAVELT</sequence>
<reference evidence="2 3" key="1">
    <citation type="submission" date="2019-11" db="EMBL/GenBank/DDBJ databases">
        <authorList>
            <person name="He Y."/>
        </authorList>
    </citation>
    <scope>NUCLEOTIDE SEQUENCE [LARGE SCALE GENOMIC DNA]</scope>
    <source>
        <strain evidence="2 3">SCSIO 58843</strain>
    </source>
</reference>
<organism evidence="2 3">
    <name type="scientific">Actinomarinicola tropica</name>
    <dbReference type="NCBI Taxonomy" id="2789776"/>
    <lineage>
        <taxon>Bacteria</taxon>
        <taxon>Bacillati</taxon>
        <taxon>Actinomycetota</taxon>
        <taxon>Acidimicrobiia</taxon>
        <taxon>Acidimicrobiales</taxon>
        <taxon>Iamiaceae</taxon>
        <taxon>Actinomarinicola</taxon>
    </lineage>
</organism>
<name>A0A5Q2RPB2_9ACTN</name>
<proteinExistence type="predicted"/>
<keyword evidence="1" id="KW-0812">Transmembrane</keyword>
<evidence type="ECO:0000313" key="2">
    <source>
        <dbReference type="EMBL" id="QGG95720.1"/>
    </source>
</evidence>
<evidence type="ECO:0000313" key="3">
    <source>
        <dbReference type="Proteomes" id="UP000334019"/>
    </source>
</evidence>
<dbReference type="Proteomes" id="UP000334019">
    <property type="component" value="Chromosome"/>
</dbReference>
<protein>
    <submittedName>
        <fullName evidence="2">Uncharacterized protein</fullName>
    </submittedName>
</protein>
<dbReference type="AlphaFoldDB" id="A0A5Q2RPB2"/>
<dbReference type="RefSeq" id="WP_153759826.1">
    <property type="nucleotide sequence ID" value="NZ_CP045851.1"/>
</dbReference>
<gene>
    <name evidence="2" type="ORF">GH723_11775</name>
</gene>
<dbReference type="KEGG" id="atq:GH723_11775"/>
<keyword evidence="1" id="KW-1133">Transmembrane helix</keyword>
<feature type="transmembrane region" description="Helical" evidence="1">
    <location>
        <begin position="17"/>
        <end position="38"/>
    </location>
</feature>
<dbReference type="EMBL" id="CP045851">
    <property type="protein sequence ID" value="QGG95720.1"/>
    <property type="molecule type" value="Genomic_DNA"/>
</dbReference>